<evidence type="ECO:0000259" key="1">
    <source>
        <dbReference type="Pfam" id="PF01593"/>
    </source>
</evidence>
<dbReference type="EMBL" id="CAXAMN010021529">
    <property type="protein sequence ID" value="CAK9060588.1"/>
    <property type="molecule type" value="Genomic_DNA"/>
</dbReference>
<feature type="domain" description="Amine oxidase" evidence="1">
    <location>
        <begin position="24"/>
        <end position="157"/>
    </location>
</feature>
<name>A0ABP0NAX9_9DINO</name>
<keyword evidence="3" id="KW-1185">Reference proteome</keyword>
<comment type="caution">
    <text evidence="2">The sequence shown here is derived from an EMBL/GenBank/DDBJ whole genome shotgun (WGS) entry which is preliminary data.</text>
</comment>
<sequence>MATEASDVDDLVDVCIIGAGLAALTAAERLRSAGLRCTLLEGASAPGGRLRGRDFCGRWVEEGANWVQGLGQNPIWRRVQERGLQGRLEEDDAEVEGRMQLRGLGAAGPEDLTKEALKRFKAFEEAMDRVEEGDSDGEDLDLAHALAEGGATLMAWAQTAFTENHHLGTSRGFGDFLNSFGALTQPAGFLAFRLRLASRFGYPEEGSSREGSRATRGWTPKDAMDLAVEYVEVDFEYGESQGAQERRGFPCG</sequence>
<dbReference type="Pfam" id="PF01593">
    <property type="entry name" value="Amino_oxidase"/>
    <property type="match status" value="1"/>
</dbReference>
<dbReference type="Gene3D" id="3.50.50.60">
    <property type="entry name" value="FAD/NAD(P)-binding domain"/>
    <property type="match status" value="1"/>
</dbReference>
<dbReference type="InterPro" id="IPR002937">
    <property type="entry name" value="Amino_oxidase"/>
</dbReference>
<organism evidence="2 3">
    <name type="scientific">Durusdinium trenchii</name>
    <dbReference type="NCBI Taxonomy" id="1381693"/>
    <lineage>
        <taxon>Eukaryota</taxon>
        <taxon>Sar</taxon>
        <taxon>Alveolata</taxon>
        <taxon>Dinophyceae</taxon>
        <taxon>Suessiales</taxon>
        <taxon>Symbiodiniaceae</taxon>
        <taxon>Durusdinium</taxon>
    </lineage>
</organism>
<dbReference type="PANTHER" id="PTHR10742">
    <property type="entry name" value="FLAVIN MONOAMINE OXIDASE"/>
    <property type="match status" value="1"/>
</dbReference>
<protein>
    <recommendedName>
        <fullName evidence="1">Amine oxidase domain-containing protein</fullName>
    </recommendedName>
</protein>
<dbReference type="PANTHER" id="PTHR10742:SF410">
    <property type="entry name" value="LYSINE-SPECIFIC HISTONE DEMETHYLASE 2"/>
    <property type="match status" value="1"/>
</dbReference>
<dbReference type="InterPro" id="IPR036188">
    <property type="entry name" value="FAD/NAD-bd_sf"/>
</dbReference>
<gene>
    <name evidence="2" type="ORF">CCMP2556_LOCUS29808</name>
</gene>
<accession>A0ABP0NAX9</accession>
<dbReference type="SUPFAM" id="SSF51905">
    <property type="entry name" value="FAD/NAD(P)-binding domain"/>
    <property type="match status" value="1"/>
</dbReference>
<reference evidence="2 3" key="1">
    <citation type="submission" date="2024-02" db="EMBL/GenBank/DDBJ databases">
        <authorList>
            <person name="Chen Y."/>
            <person name="Shah S."/>
            <person name="Dougan E. K."/>
            <person name="Thang M."/>
            <person name="Chan C."/>
        </authorList>
    </citation>
    <scope>NUCLEOTIDE SEQUENCE [LARGE SCALE GENOMIC DNA]</scope>
</reference>
<evidence type="ECO:0000313" key="2">
    <source>
        <dbReference type="EMBL" id="CAK9060588.1"/>
    </source>
</evidence>
<dbReference type="InterPro" id="IPR050281">
    <property type="entry name" value="Flavin_monoamine_oxidase"/>
</dbReference>
<dbReference type="Gene3D" id="3.90.660.10">
    <property type="match status" value="1"/>
</dbReference>
<proteinExistence type="predicted"/>
<dbReference type="Proteomes" id="UP001642484">
    <property type="component" value="Unassembled WGS sequence"/>
</dbReference>
<evidence type="ECO:0000313" key="3">
    <source>
        <dbReference type="Proteomes" id="UP001642484"/>
    </source>
</evidence>